<evidence type="ECO:0000313" key="2">
    <source>
        <dbReference type="Proteomes" id="UP000887565"/>
    </source>
</evidence>
<dbReference type="AlphaFoldDB" id="A0A915IW07"/>
<proteinExistence type="predicted"/>
<keyword evidence="1" id="KW-1133">Transmembrane helix</keyword>
<dbReference type="WBParaSite" id="nRc.2.0.1.t17976-RA">
    <property type="protein sequence ID" value="nRc.2.0.1.t17976-RA"/>
    <property type="gene ID" value="nRc.2.0.1.g17976"/>
</dbReference>
<reference evidence="3" key="1">
    <citation type="submission" date="2022-11" db="UniProtKB">
        <authorList>
            <consortium name="WormBaseParasite"/>
        </authorList>
    </citation>
    <scope>IDENTIFICATION</scope>
</reference>
<keyword evidence="1" id="KW-0472">Membrane</keyword>
<sequence>MPPILSSTNVMDQEKITNLTIRIILKNDSSKKHSSSMHGETAVALNEMEVGRIRDEHEKTLGEERSQKCWLCLVVVACVLVAMVLLGVVLVDRFVVKPTKGFQMTGGVPIFSKDGNDSSSADKAEANLAREEAIRAKIRKMLVNLTESCMALEPQGCFYHKNRYPDNCKKTKCNSIIVKLNIS</sequence>
<feature type="transmembrane region" description="Helical" evidence="1">
    <location>
        <begin position="69"/>
        <end position="91"/>
    </location>
</feature>
<protein>
    <submittedName>
        <fullName evidence="3">Uncharacterized protein</fullName>
    </submittedName>
</protein>
<accession>A0A915IW07</accession>
<keyword evidence="1" id="KW-0812">Transmembrane</keyword>
<evidence type="ECO:0000256" key="1">
    <source>
        <dbReference type="SAM" id="Phobius"/>
    </source>
</evidence>
<dbReference type="Proteomes" id="UP000887565">
    <property type="component" value="Unplaced"/>
</dbReference>
<evidence type="ECO:0000313" key="3">
    <source>
        <dbReference type="WBParaSite" id="nRc.2.0.1.t17976-RA"/>
    </source>
</evidence>
<name>A0A915IW07_ROMCU</name>
<keyword evidence="2" id="KW-1185">Reference proteome</keyword>
<organism evidence="2 3">
    <name type="scientific">Romanomermis culicivorax</name>
    <name type="common">Nematode worm</name>
    <dbReference type="NCBI Taxonomy" id="13658"/>
    <lineage>
        <taxon>Eukaryota</taxon>
        <taxon>Metazoa</taxon>
        <taxon>Ecdysozoa</taxon>
        <taxon>Nematoda</taxon>
        <taxon>Enoplea</taxon>
        <taxon>Dorylaimia</taxon>
        <taxon>Mermithida</taxon>
        <taxon>Mermithoidea</taxon>
        <taxon>Mermithidae</taxon>
        <taxon>Romanomermis</taxon>
    </lineage>
</organism>